<dbReference type="Pfam" id="PF01523">
    <property type="entry name" value="PmbA_TldD_1st"/>
    <property type="match status" value="1"/>
</dbReference>
<evidence type="ECO:0000259" key="5">
    <source>
        <dbReference type="Pfam" id="PF01523"/>
    </source>
</evidence>
<keyword evidence="3" id="KW-0378">Hydrolase</keyword>
<evidence type="ECO:0000313" key="8">
    <source>
        <dbReference type="EMBL" id="HGM59132.1"/>
    </source>
</evidence>
<dbReference type="InterPro" id="IPR025502">
    <property type="entry name" value="TldD"/>
</dbReference>
<accession>A0A7C4D925</accession>
<dbReference type="InterPro" id="IPR045570">
    <property type="entry name" value="Metalloprtase-TldD/E_cen_dom"/>
</dbReference>
<dbReference type="PIRSF" id="PIRSF004919">
    <property type="entry name" value="TldD"/>
    <property type="match status" value="1"/>
</dbReference>
<comment type="caution">
    <text evidence="8">The sequence shown here is derived from an EMBL/GenBank/DDBJ whole genome shotgun (WGS) entry which is preliminary data.</text>
</comment>
<dbReference type="SUPFAM" id="SSF111283">
    <property type="entry name" value="Putative modulator of DNA gyrase, PmbA/TldD"/>
    <property type="match status" value="1"/>
</dbReference>
<reference evidence="8" key="1">
    <citation type="journal article" date="2020" name="mSystems">
        <title>Genome- and Community-Level Interaction Insights into Carbon Utilization and Element Cycling Functions of Hydrothermarchaeota in Hydrothermal Sediment.</title>
        <authorList>
            <person name="Zhou Z."/>
            <person name="Liu Y."/>
            <person name="Xu W."/>
            <person name="Pan J."/>
            <person name="Luo Z.H."/>
            <person name="Li M."/>
        </authorList>
    </citation>
    <scope>NUCLEOTIDE SEQUENCE [LARGE SCALE GENOMIC DNA]</scope>
    <source>
        <strain evidence="8">SpSt-642</strain>
    </source>
</reference>
<keyword evidence="2" id="KW-0645">Protease</keyword>
<comment type="similarity">
    <text evidence="1">Belongs to the peptidase U62 family.</text>
</comment>
<dbReference type="Pfam" id="PF19290">
    <property type="entry name" value="PmbA_TldD_2nd"/>
    <property type="match status" value="1"/>
</dbReference>
<proteinExistence type="inferred from homology"/>
<keyword evidence="4" id="KW-0482">Metalloprotease</keyword>
<dbReference type="InterPro" id="IPR035068">
    <property type="entry name" value="TldD/PmbA_N"/>
</dbReference>
<feature type="domain" description="Metalloprotease TldD/E C-terminal" evidence="6">
    <location>
        <begin position="228"/>
        <end position="462"/>
    </location>
</feature>
<dbReference type="InterPro" id="IPR036059">
    <property type="entry name" value="TldD/PmbA_sf"/>
</dbReference>
<evidence type="ECO:0000259" key="6">
    <source>
        <dbReference type="Pfam" id="PF19289"/>
    </source>
</evidence>
<dbReference type="Pfam" id="PF19289">
    <property type="entry name" value="PmbA_TldD_3rd"/>
    <property type="match status" value="1"/>
</dbReference>
<evidence type="ECO:0000256" key="4">
    <source>
        <dbReference type="ARBA" id="ARBA00023049"/>
    </source>
</evidence>
<organism evidence="8">
    <name type="scientific">Staphylothermus marinus</name>
    <dbReference type="NCBI Taxonomy" id="2280"/>
    <lineage>
        <taxon>Archaea</taxon>
        <taxon>Thermoproteota</taxon>
        <taxon>Thermoprotei</taxon>
        <taxon>Desulfurococcales</taxon>
        <taxon>Desulfurococcaceae</taxon>
        <taxon>Staphylothermus</taxon>
    </lineage>
</organism>
<dbReference type="PANTHER" id="PTHR30624">
    <property type="entry name" value="UNCHARACTERIZED PROTEIN TLDD AND PMBA"/>
    <property type="match status" value="1"/>
</dbReference>
<name>A0A7C4D925_STAMA</name>
<dbReference type="AlphaFoldDB" id="A0A7C4D925"/>
<evidence type="ECO:0000256" key="2">
    <source>
        <dbReference type="ARBA" id="ARBA00022670"/>
    </source>
</evidence>
<dbReference type="EMBL" id="DTBJ01000052">
    <property type="protein sequence ID" value="HGM59132.1"/>
    <property type="molecule type" value="Genomic_DNA"/>
</dbReference>
<dbReference type="Gene3D" id="3.30.2290.10">
    <property type="entry name" value="PmbA/TldD superfamily"/>
    <property type="match status" value="1"/>
</dbReference>
<evidence type="ECO:0000256" key="3">
    <source>
        <dbReference type="ARBA" id="ARBA00022801"/>
    </source>
</evidence>
<dbReference type="GO" id="GO:0008237">
    <property type="term" value="F:metallopeptidase activity"/>
    <property type="evidence" value="ECO:0007669"/>
    <property type="project" value="UniProtKB-KW"/>
</dbReference>
<dbReference type="InterPro" id="IPR002510">
    <property type="entry name" value="Metalloprtase-TldD/E_N"/>
</dbReference>
<dbReference type="InterPro" id="IPR045569">
    <property type="entry name" value="Metalloprtase-TldD/E_C"/>
</dbReference>
<dbReference type="GO" id="GO:0005829">
    <property type="term" value="C:cytosol"/>
    <property type="evidence" value="ECO:0007669"/>
    <property type="project" value="TreeGrafter"/>
</dbReference>
<dbReference type="PANTHER" id="PTHR30624:SF0">
    <property type="entry name" value="METALLOPROTEASE SLR0863"/>
    <property type="match status" value="1"/>
</dbReference>
<protein>
    <submittedName>
        <fullName evidence="8">TldD/PmbA family protein</fullName>
    </submittedName>
</protein>
<evidence type="ECO:0000259" key="7">
    <source>
        <dbReference type="Pfam" id="PF19290"/>
    </source>
</evidence>
<sequence length="468" mass="51902">MSLDILEKAINYGRERGAEFIDIRYQEVLYELIVIDNGVVRSYDTSIVKGLGVRVLVDKTIGYSATNRLDFESVKDSIDKAIKIARSARKYSALVEILKRRTFRDRIVSHYSIDPLEVDPSNKLEVLMDTYRSTKEVNGIVSSVVRYGFERDYRVYVSSNGDFIEQTISLIGLSTFLVARVENVMERLHDQKSSVAGWEFIKGMDYVKFGRENAELVVEATKAPVVKPGKYTVVLDNEMVGLMLHEAFGHATEADIVESGGSVLERRIGEKIASELVTVIDDGRVEGGYYLPYDDEGTPKTKTITVEKGVLKTYLHSLETAIRLGGEPTGNARVMYYEHPILIRQTNTYMAPGDWKPEEIIRDTREGIYVRGRGAMGGQVDTSMGTFTFTAGPSYLVKNGELAQLVRGVMLSGNILDTLKNVDAVGRDLVVTTSVFGGCGKAYQRARVGDGGPHVRVREIILGGGGYT</sequence>
<feature type="domain" description="Metalloprotease TldD/E N-terminal" evidence="5">
    <location>
        <begin position="22"/>
        <end position="85"/>
    </location>
</feature>
<gene>
    <name evidence="8" type="ORF">ENU14_06095</name>
</gene>
<dbReference type="GO" id="GO:0006508">
    <property type="term" value="P:proteolysis"/>
    <property type="evidence" value="ECO:0007669"/>
    <property type="project" value="UniProtKB-KW"/>
</dbReference>
<feature type="domain" description="Metalloprotease TldD/E central" evidence="7">
    <location>
        <begin position="114"/>
        <end position="218"/>
    </location>
</feature>
<evidence type="ECO:0000256" key="1">
    <source>
        <dbReference type="ARBA" id="ARBA00005836"/>
    </source>
</evidence>
<dbReference type="InterPro" id="IPR051463">
    <property type="entry name" value="Peptidase_U62_metallo"/>
</dbReference>